<dbReference type="InterPro" id="IPR037056">
    <property type="entry name" value="RNase_H1_N_sf"/>
</dbReference>
<comment type="caution">
    <text evidence="9">The sequence shown here is derived from an EMBL/GenBank/DDBJ whole genome shotgun (WGS) entry which is preliminary data.</text>
</comment>
<dbReference type="Proteomes" id="UP001519306">
    <property type="component" value="Unassembled WGS sequence"/>
</dbReference>
<evidence type="ECO:0000256" key="4">
    <source>
        <dbReference type="ARBA" id="ARBA00022722"/>
    </source>
</evidence>
<dbReference type="SUPFAM" id="SSF53098">
    <property type="entry name" value="Ribonuclease H-like"/>
    <property type="match status" value="1"/>
</dbReference>
<dbReference type="InterPro" id="IPR036397">
    <property type="entry name" value="RNaseH_sf"/>
</dbReference>
<dbReference type="InterPro" id="IPR050092">
    <property type="entry name" value="RNase_H"/>
</dbReference>
<keyword evidence="7 9" id="KW-0378">Hydrolase</keyword>
<evidence type="ECO:0000313" key="10">
    <source>
        <dbReference type="Proteomes" id="UP001519306"/>
    </source>
</evidence>
<comment type="catalytic activity">
    <reaction evidence="1">
        <text>Endonucleolytic cleavage to 5'-phosphomonoester.</text>
        <dbReference type="EC" id="3.1.26.4"/>
    </reaction>
</comment>
<evidence type="ECO:0000259" key="8">
    <source>
        <dbReference type="PROSITE" id="PS50879"/>
    </source>
</evidence>
<dbReference type="CDD" id="cd09277">
    <property type="entry name" value="RNase_HI_bacteria_like"/>
    <property type="match status" value="1"/>
</dbReference>
<dbReference type="EC" id="3.1.26.4" evidence="3"/>
<name>A0ABS4KCV5_9FIRM</name>
<evidence type="ECO:0000256" key="1">
    <source>
        <dbReference type="ARBA" id="ARBA00000077"/>
    </source>
</evidence>
<evidence type="ECO:0000256" key="5">
    <source>
        <dbReference type="ARBA" id="ARBA00022723"/>
    </source>
</evidence>
<dbReference type="Pfam" id="PF01693">
    <property type="entry name" value="Cauli_VI"/>
    <property type="match status" value="1"/>
</dbReference>
<dbReference type="PANTHER" id="PTHR10642:SF26">
    <property type="entry name" value="RIBONUCLEASE H1"/>
    <property type="match status" value="1"/>
</dbReference>
<evidence type="ECO:0000313" key="9">
    <source>
        <dbReference type="EMBL" id="MBP2025617.1"/>
    </source>
</evidence>
<dbReference type="PROSITE" id="PS50879">
    <property type="entry name" value="RNASE_H_1"/>
    <property type="match status" value="1"/>
</dbReference>
<dbReference type="Gene3D" id="3.40.970.10">
    <property type="entry name" value="Ribonuclease H1, N-terminal domain"/>
    <property type="match status" value="1"/>
</dbReference>
<keyword evidence="6" id="KW-0255">Endonuclease</keyword>
<organism evidence="9 10">
    <name type="scientific">Peptoniphilus stercorisuis</name>
    <dbReference type="NCBI Taxonomy" id="1436965"/>
    <lineage>
        <taxon>Bacteria</taxon>
        <taxon>Bacillati</taxon>
        <taxon>Bacillota</taxon>
        <taxon>Tissierellia</taxon>
        <taxon>Tissierellales</taxon>
        <taxon>Peptoniphilaceae</taxon>
        <taxon>Peptoniphilus</taxon>
    </lineage>
</organism>
<dbReference type="EMBL" id="JAGGLJ010000010">
    <property type="protein sequence ID" value="MBP2025617.1"/>
    <property type="molecule type" value="Genomic_DNA"/>
</dbReference>
<accession>A0ABS4KCV5</accession>
<keyword evidence="4" id="KW-0540">Nuclease</keyword>
<dbReference type="InterPro" id="IPR011320">
    <property type="entry name" value="RNase_H1_N"/>
</dbReference>
<sequence length="211" mass="24525">MNYYAVKKGRTPGIYMTWDDCKKQVMGYSGAIYKKFSNLEEANLFVNGEIVKEEKKSNKNILNKEDSLDKEVEKCLDNEIIAYVDGSYRHIDKTFSYGAVLFNEDIYETYSKRFYDEDASMRNVSGEIKGAMYAMKRAIELNKDTLYIHYDYAGIENWALGNWKANKEGTIEYKNFYDSIKDKLDVKFIKVKAHSGVEYNEVVDKLAKEAK</sequence>
<dbReference type="InterPro" id="IPR012337">
    <property type="entry name" value="RNaseH-like_sf"/>
</dbReference>
<evidence type="ECO:0000256" key="7">
    <source>
        <dbReference type="ARBA" id="ARBA00022801"/>
    </source>
</evidence>
<evidence type="ECO:0000256" key="6">
    <source>
        <dbReference type="ARBA" id="ARBA00022759"/>
    </source>
</evidence>
<evidence type="ECO:0000256" key="3">
    <source>
        <dbReference type="ARBA" id="ARBA00012180"/>
    </source>
</evidence>
<reference evidence="9 10" key="1">
    <citation type="submission" date="2021-03" db="EMBL/GenBank/DDBJ databases">
        <title>Genomic Encyclopedia of Type Strains, Phase IV (KMG-IV): sequencing the most valuable type-strain genomes for metagenomic binning, comparative biology and taxonomic classification.</title>
        <authorList>
            <person name="Goeker M."/>
        </authorList>
    </citation>
    <scope>NUCLEOTIDE SEQUENCE [LARGE SCALE GENOMIC DNA]</scope>
    <source>
        <strain evidence="9 10">DSM 27563</strain>
    </source>
</reference>
<dbReference type="PANTHER" id="PTHR10642">
    <property type="entry name" value="RIBONUCLEASE H1"/>
    <property type="match status" value="1"/>
</dbReference>
<dbReference type="InterPro" id="IPR009027">
    <property type="entry name" value="Ribosomal_bL9/RNase_H1_N"/>
</dbReference>
<dbReference type="RefSeq" id="WP_210060906.1">
    <property type="nucleotide sequence ID" value="NZ_JAGGLJ010000010.1"/>
</dbReference>
<protein>
    <recommendedName>
        <fullName evidence="3">ribonuclease H</fullName>
        <ecNumber evidence="3">3.1.26.4</ecNumber>
    </recommendedName>
</protein>
<dbReference type="GO" id="GO:0004523">
    <property type="term" value="F:RNA-DNA hybrid ribonuclease activity"/>
    <property type="evidence" value="ECO:0007669"/>
    <property type="project" value="UniProtKB-EC"/>
</dbReference>
<feature type="domain" description="RNase H type-1" evidence="8">
    <location>
        <begin position="76"/>
        <end position="211"/>
    </location>
</feature>
<keyword evidence="10" id="KW-1185">Reference proteome</keyword>
<evidence type="ECO:0000256" key="2">
    <source>
        <dbReference type="ARBA" id="ARBA00005300"/>
    </source>
</evidence>
<comment type="similarity">
    <text evidence="2">Belongs to the RNase H family.</text>
</comment>
<dbReference type="SUPFAM" id="SSF55658">
    <property type="entry name" value="L9 N-domain-like"/>
    <property type="match status" value="1"/>
</dbReference>
<dbReference type="Gene3D" id="3.30.420.10">
    <property type="entry name" value="Ribonuclease H-like superfamily/Ribonuclease H"/>
    <property type="match status" value="1"/>
</dbReference>
<dbReference type="InterPro" id="IPR002156">
    <property type="entry name" value="RNaseH_domain"/>
</dbReference>
<gene>
    <name evidence="9" type="ORF">J2Z71_001160</name>
</gene>
<keyword evidence="5" id="KW-0479">Metal-binding</keyword>
<dbReference type="Pfam" id="PF00075">
    <property type="entry name" value="RNase_H"/>
    <property type="match status" value="1"/>
</dbReference>
<proteinExistence type="inferred from homology"/>